<sequence>MKKVKRFDIPMNQVIDTGPSEIVEKFLDVSEIENEKSHSLVRIDINMIEYPLFTKSTSKKKNQIIRYFFNRSKEAYIQVNPTSGDYIPGELEERVFIALLKIMRDKRYHNTFYTTISEILTSMGIAQESFKGFYGRISKALIRLSQTSYTFKNSLYSNKIKGIIEEQINTNIMNIHMISLKQAQESEKELFTDRRIKEVIKVSISEHFYDNIIRKGYLVYDSQLLLSMDNPITRALYMLINKLRFNRMYIKVLSINLIKRIPLSENIQKIGRTIKVIEKSCQELKKMNLIADYTVIKNSKWIESEFEFYFNESHNELKQSYFYDDKNHFDNLLITHTDSGVDLPNDGNKHFEAVKAETVDRIPTNEKLEEILKILPSKARELKTLPKVIKDGIRQYGFEHIKLVSEYIKVQKVSNIRSYMIQALSKGWAEDYIQQKKKSTTPKASNENLKLENLELEVPKSLENELEIEKFLGRITLEEKEKIEKEAYKDYIKMCGVEGKIQKMAFTAAKDKIVKDYLEKNLNKYTAEEAKKDKIPLETSIVDEIEISNKINTTHTSINNYIQEIEIIEPKIDTIQVAKKEIKDNLEINTADMAKNIEIKKIYKNMSMFQLDILDILEGENIKEVNKIIRLLGITKFFEGELGNLHVILEYNEDEESLIKIKPLK</sequence>
<evidence type="ECO:0000313" key="2">
    <source>
        <dbReference type="Proteomes" id="UP000017081"/>
    </source>
</evidence>
<proteinExistence type="predicted"/>
<name>U7VEQ4_9FUSO</name>
<comment type="caution">
    <text evidence="1">The sequence shown here is derived from an EMBL/GenBank/DDBJ whole genome shotgun (WGS) entry which is preliminary data.</text>
</comment>
<reference evidence="1 2" key="1">
    <citation type="submission" date="2013-08" db="EMBL/GenBank/DDBJ databases">
        <authorList>
            <person name="Weinstock G."/>
            <person name="Sodergren E."/>
            <person name="Wylie T."/>
            <person name="Fulton L."/>
            <person name="Fulton R."/>
            <person name="Fronick C."/>
            <person name="O'Laughlin M."/>
            <person name="Godfrey J."/>
            <person name="Miner T."/>
            <person name="Herter B."/>
            <person name="Appelbaum E."/>
            <person name="Cordes M."/>
            <person name="Lek S."/>
            <person name="Wollam A."/>
            <person name="Pepin K.H."/>
            <person name="Palsikar V.B."/>
            <person name="Mitreva M."/>
            <person name="Wilson R.K."/>
        </authorList>
    </citation>
    <scope>NUCLEOTIDE SEQUENCE [LARGE SCALE GENOMIC DNA]</scope>
    <source>
        <strain evidence="1 2">ATCC BAA-474</strain>
    </source>
</reference>
<accession>U7VEQ4</accession>
<dbReference type="EMBL" id="AXZF01000003">
    <property type="protein sequence ID" value="ERT70010.1"/>
    <property type="molecule type" value="Genomic_DNA"/>
</dbReference>
<protein>
    <submittedName>
        <fullName evidence="1">Uncharacterized protein</fullName>
    </submittedName>
</protein>
<dbReference type="RefSeq" id="WP_023049647.1">
    <property type="nucleotide sequence ID" value="NZ_CP173062.2"/>
</dbReference>
<gene>
    <name evidence="1" type="ORF">HMPREF0202_00097</name>
</gene>
<dbReference type="Proteomes" id="UP000017081">
    <property type="component" value="Unassembled WGS sequence"/>
</dbReference>
<organism evidence="1 2">
    <name type="scientific">Cetobacterium somerae ATCC BAA-474</name>
    <dbReference type="NCBI Taxonomy" id="1319815"/>
    <lineage>
        <taxon>Bacteria</taxon>
        <taxon>Fusobacteriati</taxon>
        <taxon>Fusobacteriota</taxon>
        <taxon>Fusobacteriia</taxon>
        <taxon>Fusobacteriales</taxon>
        <taxon>Fusobacteriaceae</taxon>
        <taxon>Cetobacterium</taxon>
    </lineage>
</organism>
<keyword evidence="2" id="KW-1185">Reference proteome</keyword>
<dbReference type="AlphaFoldDB" id="U7VEQ4"/>
<evidence type="ECO:0000313" key="1">
    <source>
        <dbReference type="EMBL" id="ERT70010.1"/>
    </source>
</evidence>
<dbReference type="HOGENOM" id="CLU_032032_0_0_0"/>